<dbReference type="EMBL" id="BLXT01000403">
    <property type="protein sequence ID" value="GFN76651.1"/>
    <property type="molecule type" value="Genomic_DNA"/>
</dbReference>
<keyword evidence="1 2" id="KW-0694">RNA-binding</keyword>
<dbReference type="SMART" id="SM00360">
    <property type="entry name" value="RRM"/>
    <property type="match status" value="1"/>
</dbReference>
<comment type="caution">
    <text evidence="5">The sequence shown here is derived from an EMBL/GenBank/DDBJ whole genome shotgun (WGS) entry which is preliminary data.</text>
</comment>
<evidence type="ECO:0000256" key="1">
    <source>
        <dbReference type="ARBA" id="ARBA00022884"/>
    </source>
</evidence>
<name>A0AAV3Y1Q4_9GAST</name>
<evidence type="ECO:0000256" key="3">
    <source>
        <dbReference type="SAM" id="MobiDB-lite"/>
    </source>
</evidence>
<dbReference type="AlphaFoldDB" id="A0AAV3Y1Q4"/>
<dbReference type="Gene3D" id="3.30.70.330">
    <property type="match status" value="1"/>
</dbReference>
<dbReference type="GO" id="GO:0005689">
    <property type="term" value="C:U12-type spliceosomal complex"/>
    <property type="evidence" value="ECO:0007669"/>
    <property type="project" value="TreeGrafter"/>
</dbReference>
<evidence type="ECO:0000256" key="2">
    <source>
        <dbReference type="PROSITE-ProRule" id="PRU00176"/>
    </source>
</evidence>
<feature type="compositionally biased region" description="Basic and acidic residues" evidence="3">
    <location>
        <begin position="25"/>
        <end position="38"/>
    </location>
</feature>
<organism evidence="5 6">
    <name type="scientific">Plakobranchus ocellatus</name>
    <dbReference type="NCBI Taxonomy" id="259542"/>
    <lineage>
        <taxon>Eukaryota</taxon>
        <taxon>Metazoa</taxon>
        <taxon>Spiralia</taxon>
        <taxon>Lophotrochozoa</taxon>
        <taxon>Mollusca</taxon>
        <taxon>Gastropoda</taxon>
        <taxon>Heterobranchia</taxon>
        <taxon>Euthyneura</taxon>
        <taxon>Panpulmonata</taxon>
        <taxon>Sacoglossa</taxon>
        <taxon>Placobranchoidea</taxon>
        <taxon>Plakobranchidae</taxon>
        <taxon>Plakobranchus</taxon>
    </lineage>
</organism>
<proteinExistence type="predicted"/>
<evidence type="ECO:0000313" key="6">
    <source>
        <dbReference type="Proteomes" id="UP000735302"/>
    </source>
</evidence>
<sequence length="494" mass="55885">MSNQQPKNMITVQGKLPCGNPNRYTGRDVVRMSKESMRGNKRPASSPLDMDDGKKTEGELHFQRLLQKQMKTDVTLSGHFSEHRTFSEATEHRPGVDELVGIHGYEEYKLASNLDSKIDFLRHCGLNDEEITIKLRQDMGVEDPAKLSGYGKEPESQVKKLEEIERKIEEKERQLKEPHATKGALVLTRQEMELEASHRQRFAGDTNRQQNANSALFIKGAQIEPEASHPDDPINHIPDILSRIEGRAGGEREPRRERRRRRKIERKMQYYKQFEKGGTVISSVECGSSQDMTEMEMHGESNTDNCGKSLSLGEDEVDVELCSVDNKQTEDFSVDLSAKEDLVEATCAPRPSDWVSANVDKAKKKRVPQPAAVAEELRSDLTFLTRDSIEANKLSITEIKQLPKFESYSPGIPNKVLYLKNLSSKTKVMDLMELFGSLQQEKQPKILFKLLTGKMRGQAFITMPDEEVAREAVQLINGYLLHGAPLIVSYGKKT</sequence>
<feature type="compositionally biased region" description="Polar residues" evidence="3">
    <location>
        <begin position="1"/>
        <end position="11"/>
    </location>
</feature>
<evidence type="ECO:0000313" key="5">
    <source>
        <dbReference type="EMBL" id="GFN76651.1"/>
    </source>
</evidence>
<feature type="region of interest" description="Disordered" evidence="3">
    <location>
        <begin position="245"/>
        <end position="264"/>
    </location>
</feature>
<gene>
    <name evidence="5" type="ORF">PoB_000315700</name>
</gene>
<dbReference type="PROSITE" id="PS50102">
    <property type="entry name" value="RRM"/>
    <property type="match status" value="1"/>
</dbReference>
<reference evidence="5 6" key="1">
    <citation type="journal article" date="2021" name="Elife">
        <title>Chloroplast acquisition without the gene transfer in kleptoplastic sea slugs, Plakobranchus ocellatus.</title>
        <authorList>
            <person name="Maeda T."/>
            <person name="Takahashi S."/>
            <person name="Yoshida T."/>
            <person name="Shimamura S."/>
            <person name="Takaki Y."/>
            <person name="Nagai Y."/>
            <person name="Toyoda A."/>
            <person name="Suzuki Y."/>
            <person name="Arimoto A."/>
            <person name="Ishii H."/>
            <person name="Satoh N."/>
            <person name="Nishiyama T."/>
            <person name="Hasebe M."/>
            <person name="Maruyama T."/>
            <person name="Minagawa J."/>
            <person name="Obokata J."/>
            <person name="Shigenobu S."/>
        </authorList>
    </citation>
    <scope>NUCLEOTIDE SEQUENCE [LARGE SCALE GENOMIC DNA]</scope>
</reference>
<dbReference type="InterPro" id="IPR012677">
    <property type="entry name" value="Nucleotide-bd_a/b_plait_sf"/>
</dbReference>
<accession>A0AAV3Y1Q4</accession>
<feature type="compositionally biased region" description="Basic and acidic residues" evidence="3">
    <location>
        <begin position="245"/>
        <end position="256"/>
    </location>
</feature>
<feature type="region of interest" description="Disordered" evidence="3">
    <location>
        <begin position="1"/>
        <end position="55"/>
    </location>
</feature>
<dbReference type="InterPro" id="IPR045164">
    <property type="entry name" value="RBM41/RNPC3"/>
</dbReference>
<dbReference type="GO" id="GO:0030626">
    <property type="term" value="F:U12 snRNA binding"/>
    <property type="evidence" value="ECO:0007669"/>
    <property type="project" value="TreeGrafter"/>
</dbReference>
<dbReference type="PANTHER" id="PTHR16105:SF2">
    <property type="entry name" value="RNA-BINDING PROTEIN 41"/>
    <property type="match status" value="1"/>
</dbReference>
<feature type="domain" description="RRM" evidence="4">
    <location>
        <begin position="415"/>
        <end position="493"/>
    </location>
</feature>
<dbReference type="PANTHER" id="PTHR16105">
    <property type="entry name" value="RNA-BINDING REGION-CONTAINING PROTEIN 3"/>
    <property type="match status" value="1"/>
</dbReference>
<evidence type="ECO:0000259" key="4">
    <source>
        <dbReference type="PROSITE" id="PS50102"/>
    </source>
</evidence>
<dbReference type="InterPro" id="IPR000504">
    <property type="entry name" value="RRM_dom"/>
</dbReference>
<dbReference type="Pfam" id="PF00076">
    <property type="entry name" value="RRM_1"/>
    <property type="match status" value="1"/>
</dbReference>
<keyword evidence="6" id="KW-1185">Reference proteome</keyword>
<dbReference type="GO" id="GO:0097157">
    <property type="term" value="F:pre-mRNA intronic binding"/>
    <property type="evidence" value="ECO:0007669"/>
    <property type="project" value="TreeGrafter"/>
</dbReference>
<dbReference type="GO" id="GO:0000398">
    <property type="term" value="P:mRNA splicing, via spliceosome"/>
    <property type="evidence" value="ECO:0007669"/>
    <property type="project" value="TreeGrafter"/>
</dbReference>
<protein>
    <submittedName>
        <fullName evidence="5">RNA-binding protein 41-like</fullName>
    </submittedName>
</protein>
<dbReference type="InterPro" id="IPR035979">
    <property type="entry name" value="RBD_domain_sf"/>
</dbReference>
<dbReference type="Proteomes" id="UP000735302">
    <property type="component" value="Unassembled WGS sequence"/>
</dbReference>
<dbReference type="SUPFAM" id="SSF54928">
    <property type="entry name" value="RNA-binding domain, RBD"/>
    <property type="match status" value="1"/>
</dbReference>